<evidence type="ECO:0000313" key="3">
    <source>
        <dbReference type="Proteomes" id="UP001341281"/>
    </source>
</evidence>
<feature type="region of interest" description="Disordered" evidence="1">
    <location>
        <begin position="1"/>
        <end position="27"/>
    </location>
</feature>
<proteinExistence type="predicted"/>
<evidence type="ECO:0000313" key="2">
    <source>
        <dbReference type="EMBL" id="WVZ82755.1"/>
    </source>
</evidence>
<dbReference type="Proteomes" id="UP001341281">
    <property type="component" value="Chromosome 06"/>
</dbReference>
<accession>A0AAQ3TZJ3</accession>
<dbReference type="SUPFAM" id="SSF48371">
    <property type="entry name" value="ARM repeat"/>
    <property type="match status" value="1"/>
</dbReference>
<dbReference type="Gene3D" id="1.25.10.10">
    <property type="entry name" value="Leucine-rich Repeat Variant"/>
    <property type="match status" value="1"/>
</dbReference>
<dbReference type="EMBL" id="CP144750">
    <property type="protein sequence ID" value="WVZ82755.1"/>
    <property type="molecule type" value="Genomic_DNA"/>
</dbReference>
<name>A0AAQ3TZJ3_PASNO</name>
<feature type="compositionally biased region" description="Polar residues" evidence="1">
    <location>
        <begin position="415"/>
        <end position="436"/>
    </location>
</feature>
<evidence type="ECO:0000256" key="1">
    <source>
        <dbReference type="SAM" id="MobiDB-lite"/>
    </source>
</evidence>
<feature type="region of interest" description="Disordered" evidence="1">
    <location>
        <begin position="287"/>
        <end position="436"/>
    </location>
</feature>
<dbReference type="InterPro" id="IPR012535">
    <property type="entry name" value="Cell_div_Cdc14"/>
</dbReference>
<dbReference type="Pfam" id="PF08045">
    <property type="entry name" value="CDC14"/>
    <property type="match status" value="1"/>
</dbReference>
<keyword evidence="3" id="KW-1185">Reference proteome</keyword>
<organism evidence="2 3">
    <name type="scientific">Paspalum notatum var. saurae</name>
    <dbReference type="NCBI Taxonomy" id="547442"/>
    <lineage>
        <taxon>Eukaryota</taxon>
        <taxon>Viridiplantae</taxon>
        <taxon>Streptophyta</taxon>
        <taxon>Embryophyta</taxon>
        <taxon>Tracheophyta</taxon>
        <taxon>Spermatophyta</taxon>
        <taxon>Magnoliopsida</taxon>
        <taxon>Liliopsida</taxon>
        <taxon>Poales</taxon>
        <taxon>Poaceae</taxon>
        <taxon>PACMAD clade</taxon>
        <taxon>Panicoideae</taxon>
        <taxon>Andropogonodae</taxon>
        <taxon>Paspaleae</taxon>
        <taxon>Paspalinae</taxon>
        <taxon>Paspalum</taxon>
    </lineage>
</organism>
<feature type="compositionally biased region" description="Low complexity" evidence="1">
    <location>
        <begin position="11"/>
        <end position="21"/>
    </location>
</feature>
<dbReference type="PANTHER" id="PTHR34065:SF1">
    <property type="entry name" value="CELL DIVISION CONTROL PROTEIN 14"/>
    <property type="match status" value="1"/>
</dbReference>
<dbReference type="PANTHER" id="PTHR34065">
    <property type="entry name" value="CELL DIVISION CONTROL PROTEIN 14"/>
    <property type="match status" value="1"/>
</dbReference>
<dbReference type="InterPro" id="IPR016024">
    <property type="entry name" value="ARM-type_fold"/>
</dbReference>
<dbReference type="InterPro" id="IPR011989">
    <property type="entry name" value="ARM-like"/>
</dbReference>
<feature type="compositionally biased region" description="Pro residues" evidence="1">
    <location>
        <begin position="329"/>
        <end position="345"/>
    </location>
</feature>
<dbReference type="AlphaFoldDB" id="A0AAQ3TZJ3"/>
<reference evidence="2 3" key="1">
    <citation type="submission" date="2024-02" db="EMBL/GenBank/DDBJ databases">
        <title>High-quality chromosome-scale genome assembly of Pensacola bahiagrass (Paspalum notatum Flugge var. saurae).</title>
        <authorList>
            <person name="Vega J.M."/>
            <person name="Podio M."/>
            <person name="Orjuela J."/>
            <person name="Siena L.A."/>
            <person name="Pessino S.C."/>
            <person name="Combes M.C."/>
            <person name="Mariac C."/>
            <person name="Albertini E."/>
            <person name="Pupilli F."/>
            <person name="Ortiz J.P.A."/>
            <person name="Leblanc O."/>
        </authorList>
    </citation>
    <scope>NUCLEOTIDE SEQUENCE [LARGE SCALE GENOMIC DNA]</scope>
    <source>
        <strain evidence="2">R1</strain>
        <tissue evidence="2">Leaf</tissue>
    </source>
</reference>
<feature type="compositionally biased region" description="Pro residues" evidence="1">
    <location>
        <begin position="378"/>
        <end position="391"/>
    </location>
</feature>
<protein>
    <submittedName>
        <fullName evidence="2">Uncharacterized protein</fullName>
    </submittedName>
</protein>
<gene>
    <name evidence="2" type="ORF">U9M48_029985</name>
</gene>
<sequence>MSRKEAEPAEGDGSSPSAADAGGSGSGGELADVLARRRLYREVTLAVRSGLRDAKADFSFLRARGLRSLLGFLRSTASAGDDARLLLFRHSQSIPDLQVIPVLFQNSLHQPKEDPVVTLDHIFGTEPMKITSPPTDSEIALALRVLEGCCLLYNRCTALAHKYKAVKVLLNILANRGPTEQGACLDALISLMLDSPSNQMDFEEYSGLEKVAELLKDVQVEKHIRQAENSPIHEQMKNLFGEQCASLIWAASRFGSTLDAEQRQTTLQIQAMRENIDISCALSVHRDTLHNNSPPPSLPRGRPRLHLPLPGASRFGASPFPYLATGTPRPHPPPPHGPGRPPPRLPLHLRGSEASGWSPGSQDLPLPRDRRKQGRPVSGPPVRLPARPPRLPLHLRDSEASGRPPGALSPGAYSMGSQGHRNHDSSAPGSNTSDLQ</sequence>